<reference evidence="2 3" key="1">
    <citation type="submission" date="2018-10" db="EMBL/GenBank/DDBJ databases">
        <title>Genome Sequence of Cohnella sp.</title>
        <authorList>
            <person name="Srinivasan S."/>
            <person name="Kim M.K."/>
        </authorList>
    </citation>
    <scope>NUCLEOTIDE SEQUENCE [LARGE SCALE GENOMIC DNA]</scope>
    <source>
        <strain evidence="2 3">18JY8-7</strain>
    </source>
</reference>
<organism evidence="2 3">
    <name type="scientific">Cohnella candidum</name>
    <dbReference type="NCBI Taxonomy" id="2674991"/>
    <lineage>
        <taxon>Bacteria</taxon>
        <taxon>Bacillati</taxon>
        <taxon>Bacillota</taxon>
        <taxon>Bacilli</taxon>
        <taxon>Bacillales</taxon>
        <taxon>Paenibacillaceae</taxon>
        <taxon>Cohnella</taxon>
    </lineage>
</organism>
<evidence type="ECO:0000313" key="3">
    <source>
        <dbReference type="Proteomes" id="UP000269097"/>
    </source>
</evidence>
<feature type="domain" description="HD-GYP" evidence="1">
    <location>
        <begin position="104"/>
        <end position="299"/>
    </location>
</feature>
<dbReference type="Proteomes" id="UP000269097">
    <property type="component" value="Chromosome"/>
</dbReference>
<dbReference type="Gene3D" id="1.10.3210.10">
    <property type="entry name" value="Hypothetical protein af1432"/>
    <property type="match status" value="1"/>
</dbReference>
<dbReference type="AlphaFoldDB" id="A0A3G3K4D4"/>
<dbReference type="InterPro" id="IPR003607">
    <property type="entry name" value="HD/PDEase_dom"/>
</dbReference>
<gene>
    <name evidence="2" type="ORF">EAV92_23570</name>
</gene>
<dbReference type="EMBL" id="CP033433">
    <property type="protein sequence ID" value="AYQ75260.1"/>
    <property type="molecule type" value="Genomic_DNA"/>
</dbReference>
<keyword evidence="3" id="KW-1185">Reference proteome</keyword>
<dbReference type="RefSeq" id="WP_123043341.1">
    <property type="nucleotide sequence ID" value="NZ_CP033433.1"/>
</dbReference>
<dbReference type="PANTHER" id="PTHR43155">
    <property type="entry name" value="CYCLIC DI-GMP PHOSPHODIESTERASE PA4108-RELATED"/>
    <property type="match status" value="1"/>
</dbReference>
<proteinExistence type="predicted"/>
<protein>
    <submittedName>
        <fullName evidence="2">HD-GYP domain-containing protein</fullName>
    </submittedName>
</protein>
<dbReference type="SUPFAM" id="SSF109604">
    <property type="entry name" value="HD-domain/PDEase-like"/>
    <property type="match status" value="1"/>
</dbReference>
<evidence type="ECO:0000313" key="2">
    <source>
        <dbReference type="EMBL" id="AYQ75260.1"/>
    </source>
</evidence>
<dbReference type="InterPro" id="IPR037522">
    <property type="entry name" value="HD_GYP_dom"/>
</dbReference>
<sequence>MRYDEYSHLGGKRVLHHVMDNKGLLLIPEGTVLTEHHIELMANFKVDVFDVIVQEVETGPANQAEVRELVNKTAARLQDIDHFVQANGTVPVLELEEKVLPVIMEAARKRNLFQLFADLKSMADYRYKQSIGVVVMSAMLGKWLHLDQKELSLLNSAASLYDIGSVKLPSYLLKKPERLLPSEREIMKEHAMLGYELLLESGVDPRIARVALQHHEREDGSGYPQGIKGSEIDPLSKIIALADVYVAMTSARPYREAYAFYEVIHEIHKQIIQGRFDSAIGLTFLNGLMAAQIGSEVILSDERKGRILLINPNYPTSPLVSLDDEFIDLSKDGSVKIKEIVG</sequence>
<dbReference type="Pfam" id="PF13487">
    <property type="entry name" value="HD_5"/>
    <property type="match status" value="1"/>
</dbReference>
<dbReference type="PROSITE" id="PS51832">
    <property type="entry name" value="HD_GYP"/>
    <property type="match status" value="1"/>
</dbReference>
<name>A0A3G3K4D4_9BACL</name>
<evidence type="ECO:0000259" key="1">
    <source>
        <dbReference type="PROSITE" id="PS51832"/>
    </source>
</evidence>
<dbReference type="CDD" id="cd00077">
    <property type="entry name" value="HDc"/>
    <property type="match status" value="1"/>
</dbReference>
<dbReference type="KEGG" id="coh:EAV92_23570"/>
<accession>A0A3G3K4D4</accession>
<dbReference type="PANTHER" id="PTHR43155:SF2">
    <property type="entry name" value="CYCLIC DI-GMP PHOSPHODIESTERASE PA4108"/>
    <property type="match status" value="1"/>
</dbReference>